<dbReference type="RefSeq" id="WP_211925753.1">
    <property type="nucleotide sequence ID" value="NZ_JAGQFT020000004.1"/>
</dbReference>
<evidence type="ECO:0000313" key="4">
    <source>
        <dbReference type="EMBL" id="MBS7457084.1"/>
    </source>
</evidence>
<dbReference type="InterPro" id="IPR036188">
    <property type="entry name" value="FAD/NAD-bd_sf"/>
</dbReference>
<proteinExistence type="predicted"/>
<feature type="domain" description="FAD-dependent urate hydroxylase HpyO/Asp monooxygenase CreE-like FAD/NAD(P)-binding" evidence="2">
    <location>
        <begin position="15"/>
        <end position="166"/>
    </location>
</feature>
<accession>A0A8J8AZ21</accession>
<evidence type="ECO:0000313" key="3">
    <source>
        <dbReference type="EMBL" id="MBR0561788.1"/>
    </source>
</evidence>
<dbReference type="Proteomes" id="UP000675747">
    <property type="component" value="Unassembled WGS sequence"/>
</dbReference>
<sequence length="464" mass="49044">MPEHACDPADPAALAIIGGGAAGVIAALHALALAPAGARIVLVEAAGELGAGVAYAGDRPEHLLNVVAGRMSAFPERPNDFVAYLLEQDPVGTATAADLANRFVPRPSYRRYLQARLTAARAASPARLEVHRGRAIALRHGGATLSIELESGARLRATGAILAPGNRPRPLPGTRDPDVPPARLVEAWDEAALAGIPEEAAVLVVGAGLSMVDVALGLDARGHRGPLHVLARHALLPLPHTDRGHQGDGIDASALVGRPLRAVVRGLRGLAGEAVRQGRPWQDVLDAVRPHVQSIWRGFEDADRRRFLRHARRHWDIHRHRIAAPAQALIARDLAGGRLRLHRGRLRHLTRIDGGVRAEAEGCGGPFALDVTHVVNATGIAADLRDTADPLLAQLLADGMVQPDPLGLGLATDLDGRPLDARGRAAPNLRLLGSLRIGTLWESTAVPDLRMQAADAARALLVPR</sequence>
<gene>
    <name evidence="4" type="ORF">KB893_008035</name>
    <name evidence="3" type="ORF">KB893_04530</name>
</gene>
<dbReference type="PRINTS" id="PR00411">
    <property type="entry name" value="PNDRDTASEI"/>
</dbReference>
<dbReference type="Gene3D" id="3.50.50.60">
    <property type="entry name" value="FAD/NAD(P)-binding domain"/>
    <property type="match status" value="1"/>
</dbReference>
<keyword evidence="5" id="KW-1185">Reference proteome</keyword>
<dbReference type="SUPFAM" id="SSF51905">
    <property type="entry name" value="FAD/NAD(P)-binding domain"/>
    <property type="match status" value="1"/>
</dbReference>
<keyword evidence="1" id="KW-1133">Transmembrane helix</keyword>
<dbReference type="Pfam" id="PF13454">
    <property type="entry name" value="NAD_binding_9"/>
    <property type="match status" value="1"/>
</dbReference>
<evidence type="ECO:0000256" key="1">
    <source>
        <dbReference type="SAM" id="Phobius"/>
    </source>
</evidence>
<protein>
    <submittedName>
        <fullName evidence="3">FAD/NAD(P)-binding protein</fullName>
    </submittedName>
</protein>
<evidence type="ECO:0000259" key="2">
    <source>
        <dbReference type="Pfam" id="PF13454"/>
    </source>
</evidence>
<dbReference type="AlphaFoldDB" id="A0A8J8AZ21"/>
<dbReference type="PANTHER" id="PTHR40254">
    <property type="entry name" value="BLR0577 PROTEIN"/>
    <property type="match status" value="1"/>
</dbReference>
<comment type="caution">
    <text evidence="3">The sequence shown here is derived from an EMBL/GenBank/DDBJ whole genome shotgun (WGS) entry which is preliminary data.</text>
</comment>
<dbReference type="EMBL" id="JAGQFT020000004">
    <property type="protein sequence ID" value="MBS7457084.1"/>
    <property type="molecule type" value="Genomic_DNA"/>
</dbReference>
<evidence type="ECO:0000313" key="5">
    <source>
        <dbReference type="Proteomes" id="UP000675747"/>
    </source>
</evidence>
<name>A0A8J8AZ21_9GAMM</name>
<dbReference type="PRINTS" id="PR00368">
    <property type="entry name" value="FADPNR"/>
</dbReference>
<dbReference type="InterPro" id="IPR038732">
    <property type="entry name" value="HpyO/CreE_NAD-binding"/>
</dbReference>
<keyword evidence="1" id="KW-0812">Transmembrane</keyword>
<keyword evidence="1" id="KW-0472">Membrane</keyword>
<dbReference type="InterPro" id="IPR052189">
    <property type="entry name" value="L-asp_N-monooxygenase_NS-form"/>
</dbReference>
<feature type="transmembrane region" description="Helical" evidence="1">
    <location>
        <begin position="12"/>
        <end position="34"/>
    </location>
</feature>
<dbReference type="PANTHER" id="PTHR40254:SF1">
    <property type="entry name" value="BLR0577 PROTEIN"/>
    <property type="match status" value="1"/>
</dbReference>
<reference evidence="4 5" key="1">
    <citation type="journal article" date="2021" name="Microbiol. Resour. Announc.">
        <title>Draft Genome Sequence of Coralloluteibacterium stylophorae LMG 29479T.</title>
        <authorList>
            <person name="Karlyshev A.V."/>
            <person name="Kudryashova E.B."/>
            <person name="Ariskina E.V."/>
            <person name="Conroy A.P."/>
            <person name="Abidueva E.Y."/>
        </authorList>
    </citation>
    <scope>NUCLEOTIDE SEQUENCE [LARGE SCALE GENOMIC DNA]</scope>
    <source>
        <strain evidence="4 5">LMG 29479</strain>
    </source>
</reference>
<reference evidence="3" key="2">
    <citation type="submission" date="2021-04" db="EMBL/GenBank/DDBJ databases">
        <authorList>
            <person name="Karlyshev A.V."/>
        </authorList>
    </citation>
    <scope>NUCLEOTIDE SEQUENCE</scope>
    <source>
        <strain evidence="3">LMG 29479</strain>
    </source>
</reference>
<organism evidence="3">
    <name type="scientific">Coralloluteibacterium stylophorae</name>
    <dbReference type="NCBI Taxonomy" id="1776034"/>
    <lineage>
        <taxon>Bacteria</taxon>
        <taxon>Pseudomonadati</taxon>
        <taxon>Pseudomonadota</taxon>
        <taxon>Gammaproteobacteria</taxon>
        <taxon>Lysobacterales</taxon>
        <taxon>Lysobacteraceae</taxon>
        <taxon>Coralloluteibacterium</taxon>
    </lineage>
</organism>
<dbReference type="EMBL" id="JAGQFT010000021">
    <property type="protein sequence ID" value="MBR0561788.1"/>
    <property type="molecule type" value="Genomic_DNA"/>
</dbReference>